<dbReference type="AlphaFoldDB" id="A0A2H3KHP1"/>
<dbReference type="RefSeq" id="WP_097654578.1">
    <property type="nucleotide sequence ID" value="NZ_LYXE01000156.1"/>
</dbReference>
<protein>
    <submittedName>
        <fullName evidence="1">Uncharacterized protein</fullName>
    </submittedName>
</protein>
<proteinExistence type="predicted"/>
<evidence type="ECO:0000313" key="1">
    <source>
        <dbReference type="EMBL" id="PDV97304.1"/>
    </source>
</evidence>
<dbReference type="EMBL" id="LYXE01000156">
    <property type="protein sequence ID" value="PDV97304.1"/>
    <property type="molecule type" value="Genomic_DNA"/>
</dbReference>
<reference evidence="1 2" key="1">
    <citation type="submission" date="2016-05" db="EMBL/GenBank/DDBJ databases">
        <authorList>
            <person name="Lavstsen T."/>
            <person name="Jespersen J.S."/>
        </authorList>
    </citation>
    <scope>NUCLEOTIDE SEQUENCE [LARGE SCALE GENOMIC DNA]</scope>
    <source>
        <strain evidence="1 2">B7-9</strain>
    </source>
</reference>
<sequence length="76" mass="8387">MTRIDDENLNHADHAALARVLAEPGVSMNAEEFALLLDEAARDDELATMIRQGNLTGALLLAQWNAFERANPYYGT</sequence>
<evidence type="ECO:0000313" key="2">
    <source>
        <dbReference type="Proteomes" id="UP000220922"/>
    </source>
</evidence>
<dbReference type="Proteomes" id="UP000220922">
    <property type="component" value="Unassembled WGS sequence"/>
</dbReference>
<organism evidence="1 2">
    <name type="scientific">Candidatus Chloroploca asiatica</name>
    <dbReference type="NCBI Taxonomy" id="1506545"/>
    <lineage>
        <taxon>Bacteria</taxon>
        <taxon>Bacillati</taxon>
        <taxon>Chloroflexota</taxon>
        <taxon>Chloroflexia</taxon>
        <taxon>Chloroflexales</taxon>
        <taxon>Chloroflexineae</taxon>
        <taxon>Oscillochloridaceae</taxon>
        <taxon>Candidatus Chloroploca</taxon>
    </lineage>
</organism>
<name>A0A2H3KHP1_9CHLR</name>
<comment type="caution">
    <text evidence="1">The sequence shown here is derived from an EMBL/GenBank/DDBJ whole genome shotgun (WGS) entry which is preliminary data.</text>
</comment>
<gene>
    <name evidence="1" type="ORF">A9Q02_18960</name>
</gene>
<keyword evidence="2" id="KW-1185">Reference proteome</keyword>
<accession>A0A2H3KHP1</accession>